<name>A0A0A9AU84_ARUDO</name>
<evidence type="ECO:0000313" key="1">
    <source>
        <dbReference type="EMBL" id="JAD53448.1"/>
    </source>
</evidence>
<sequence length="53" mass="5963">MLHLVNRQTKQAVCAADNSVKQKLVGKQTTLLVLHNHRIKRICLCNHISNTGD</sequence>
<reference evidence="1" key="1">
    <citation type="submission" date="2014-09" db="EMBL/GenBank/DDBJ databases">
        <authorList>
            <person name="Magalhaes I.L.F."/>
            <person name="Oliveira U."/>
            <person name="Santos F.R."/>
            <person name="Vidigal T.H.D.A."/>
            <person name="Brescovit A.D."/>
            <person name="Santos A.J."/>
        </authorList>
    </citation>
    <scope>NUCLEOTIDE SEQUENCE</scope>
    <source>
        <tissue evidence="1">Shoot tissue taken approximately 20 cm above the soil surface</tissue>
    </source>
</reference>
<proteinExistence type="predicted"/>
<dbReference type="EMBL" id="GBRH01244447">
    <property type="protein sequence ID" value="JAD53448.1"/>
    <property type="molecule type" value="Transcribed_RNA"/>
</dbReference>
<dbReference type="AlphaFoldDB" id="A0A0A9AU84"/>
<organism evidence="1">
    <name type="scientific">Arundo donax</name>
    <name type="common">Giant reed</name>
    <name type="synonym">Donax arundinaceus</name>
    <dbReference type="NCBI Taxonomy" id="35708"/>
    <lineage>
        <taxon>Eukaryota</taxon>
        <taxon>Viridiplantae</taxon>
        <taxon>Streptophyta</taxon>
        <taxon>Embryophyta</taxon>
        <taxon>Tracheophyta</taxon>
        <taxon>Spermatophyta</taxon>
        <taxon>Magnoliopsida</taxon>
        <taxon>Liliopsida</taxon>
        <taxon>Poales</taxon>
        <taxon>Poaceae</taxon>
        <taxon>PACMAD clade</taxon>
        <taxon>Arundinoideae</taxon>
        <taxon>Arundineae</taxon>
        <taxon>Arundo</taxon>
    </lineage>
</organism>
<reference evidence="1" key="2">
    <citation type="journal article" date="2015" name="Data Brief">
        <title>Shoot transcriptome of the giant reed, Arundo donax.</title>
        <authorList>
            <person name="Barrero R.A."/>
            <person name="Guerrero F.D."/>
            <person name="Moolhuijzen P."/>
            <person name="Goolsby J.A."/>
            <person name="Tidwell J."/>
            <person name="Bellgard S.E."/>
            <person name="Bellgard M.I."/>
        </authorList>
    </citation>
    <scope>NUCLEOTIDE SEQUENCE</scope>
    <source>
        <tissue evidence="1">Shoot tissue taken approximately 20 cm above the soil surface</tissue>
    </source>
</reference>
<protein>
    <submittedName>
        <fullName evidence="1">Uncharacterized protein</fullName>
    </submittedName>
</protein>
<accession>A0A0A9AU84</accession>